<dbReference type="EMBL" id="LZYO01000027">
    <property type="protein sequence ID" value="ODH42445.1"/>
    <property type="molecule type" value="Genomic_DNA"/>
</dbReference>
<evidence type="ECO:0000256" key="1">
    <source>
        <dbReference type="SAM" id="MobiDB-lite"/>
    </source>
</evidence>
<evidence type="ECO:0000313" key="3">
    <source>
        <dbReference type="EMBL" id="ODH42445.1"/>
    </source>
</evidence>
<proteinExistence type="predicted"/>
<dbReference type="Pfam" id="PF10067">
    <property type="entry name" value="DUF2306"/>
    <property type="match status" value="1"/>
</dbReference>
<evidence type="ECO:0000313" key="4">
    <source>
        <dbReference type="Proteomes" id="UP000242814"/>
    </source>
</evidence>
<keyword evidence="2" id="KW-0812">Transmembrane</keyword>
<dbReference type="InterPro" id="IPR018750">
    <property type="entry name" value="DUF2306_membrane"/>
</dbReference>
<keyword evidence="2" id="KW-0472">Membrane</keyword>
<accession>A0A1D2JM53</accession>
<keyword evidence="2" id="KW-1133">Transmembrane helix</keyword>
<feature type="transmembrane region" description="Helical" evidence="2">
    <location>
        <begin position="164"/>
        <end position="188"/>
    </location>
</feature>
<dbReference type="AlphaFoldDB" id="A0A1D2JM53"/>
<evidence type="ECO:0000256" key="2">
    <source>
        <dbReference type="SAM" id="Phobius"/>
    </source>
</evidence>
<feature type="transmembrane region" description="Helical" evidence="2">
    <location>
        <begin position="102"/>
        <end position="120"/>
    </location>
</feature>
<dbReference type="VEuPathDB" id="FungiDB:PADG_06351"/>
<reference evidence="3 4" key="1">
    <citation type="submission" date="2016-06" db="EMBL/GenBank/DDBJ databases">
        <authorList>
            <person name="Kjaerup R.B."/>
            <person name="Dalgaard T.S."/>
            <person name="Juul-Madsen H.R."/>
        </authorList>
    </citation>
    <scope>NUCLEOTIDE SEQUENCE [LARGE SCALE GENOMIC DNA]</scope>
    <source>
        <strain evidence="3 4">Pb300</strain>
    </source>
</reference>
<dbReference type="VEuPathDB" id="FungiDB:PABG_06818"/>
<feature type="region of interest" description="Disordered" evidence="1">
    <location>
        <begin position="333"/>
        <end position="355"/>
    </location>
</feature>
<sequence length="355" mass="39547">MSLWRRICNAIGFSKSYNAILFCVFATPFFLFALSEAIQSFTLGGIRVSRTVPGEKYWWQSVRGRLGISLHLGAVLPFALLSVLQFIPAIRRKWPGFHRINGRIAMTLFLISNIGALMIMEHTFGGALDMQFMVTCLATLPMISMALAYYNIYRLQLEQHRAWILRAMFYAGVILSARPLLVIGSVVISKIGTYQNIWPCEMIDFTWREYGAAAGDYLADYPQCASGFNNATAAFAIVRANVFSDSDPAQIGASFQIPASTSFMLALILHAHSPRVRLIDYESRVIDASVQRGTRIPGALAWLRISLEMVIHGNTLEKRTDGDWLWPQNDETARAGSGMATNKCINSDPNSMPVT</sequence>
<gene>
    <name evidence="3" type="ORF">ACO22_01190</name>
</gene>
<comment type="caution">
    <text evidence="3">The sequence shown here is derived from an EMBL/GenBank/DDBJ whole genome shotgun (WGS) entry which is preliminary data.</text>
</comment>
<feature type="transmembrane region" description="Helical" evidence="2">
    <location>
        <begin position="132"/>
        <end position="152"/>
    </location>
</feature>
<feature type="transmembrane region" description="Helical" evidence="2">
    <location>
        <begin position="68"/>
        <end position="90"/>
    </location>
</feature>
<name>A0A1D2JM53_PARBR</name>
<feature type="compositionally biased region" description="Polar residues" evidence="1">
    <location>
        <begin position="339"/>
        <end position="355"/>
    </location>
</feature>
<evidence type="ECO:0008006" key="5">
    <source>
        <dbReference type="Google" id="ProtNLM"/>
    </source>
</evidence>
<dbReference type="Proteomes" id="UP000242814">
    <property type="component" value="Unassembled WGS sequence"/>
</dbReference>
<organism evidence="3 4">
    <name type="scientific">Paracoccidioides brasiliensis</name>
    <dbReference type="NCBI Taxonomy" id="121759"/>
    <lineage>
        <taxon>Eukaryota</taxon>
        <taxon>Fungi</taxon>
        <taxon>Dikarya</taxon>
        <taxon>Ascomycota</taxon>
        <taxon>Pezizomycotina</taxon>
        <taxon>Eurotiomycetes</taxon>
        <taxon>Eurotiomycetidae</taxon>
        <taxon>Onygenales</taxon>
        <taxon>Ajellomycetaceae</taxon>
        <taxon>Paracoccidioides</taxon>
    </lineage>
</organism>
<protein>
    <recommendedName>
        <fullName evidence="5">DUF2306 domain-containing protein</fullName>
    </recommendedName>
</protein>